<proteinExistence type="predicted"/>
<dbReference type="Gene3D" id="2.40.128.130">
    <property type="entry name" value="Autotransporter beta-domain"/>
    <property type="match status" value="1"/>
</dbReference>
<feature type="chain" id="PRO_5010699362" description="Autotransporter domain-containing protein" evidence="1">
    <location>
        <begin position="20"/>
        <end position="822"/>
    </location>
</feature>
<comment type="caution">
    <text evidence="3">The sequence shown here is derived from an EMBL/GenBank/DDBJ whole genome shotgun (WGS) entry which is preliminary data.</text>
</comment>
<dbReference type="InterPro" id="IPR036709">
    <property type="entry name" value="Autotransporte_beta_dom_sf"/>
</dbReference>
<dbReference type="Pfam" id="PF03797">
    <property type="entry name" value="Autotransporter"/>
    <property type="match status" value="1"/>
</dbReference>
<keyword evidence="1" id="KW-0732">Signal</keyword>
<reference evidence="3 4" key="1">
    <citation type="submission" date="2016-10" db="EMBL/GenBank/DDBJ databases">
        <title>Rodentibacter gen. nov. and new species.</title>
        <authorList>
            <person name="Christensen H."/>
        </authorList>
    </citation>
    <scope>NUCLEOTIDE SEQUENCE [LARGE SCALE GENOMIC DNA]</scope>
    <source>
        <strain evidence="3 4">H1987082031</strain>
    </source>
</reference>
<evidence type="ECO:0000256" key="1">
    <source>
        <dbReference type="SAM" id="SignalP"/>
    </source>
</evidence>
<evidence type="ECO:0000313" key="4">
    <source>
        <dbReference type="Proteomes" id="UP000189161"/>
    </source>
</evidence>
<organism evidence="3 4">
    <name type="scientific">Rodentibacter trehalosifermentans</name>
    <dbReference type="NCBI Taxonomy" id="1908263"/>
    <lineage>
        <taxon>Bacteria</taxon>
        <taxon>Pseudomonadati</taxon>
        <taxon>Pseudomonadota</taxon>
        <taxon>Gammaproteobacteria</taxon>
        <taxon>Pasteurellales</taxon>
        <taxon>Pasteurellaceae</taxon>
        <taxon>Rodentibacter</taxon>
    </lineage>
</organism>
<sequence>MMKKISFFLISIFPCLSYADVIKNGSIDAIEAFIDNPSKDEEGFHFYNYLIVGEKDKAELTINKGSKVSILGYPGKGRYRTNGSVTVGYGKNGDGKLIVDGEGSILKVGNAILLGDSRGNAELHITNGAKVIQVGINDPYSSSSNLAGDRNEKTLIVIDGKGSELTYSGGIATPARTDKITLLNGGTLTLPGQPLTDIENQGYLNVLNHTLTIHKTLKIGSDDHKNAGEFNLPHGVIASSPGDSYPVRLIFNKLKEDQIIFPLYQCSRCTIEYNAPENMKIELLNHGIGREGQAKNANVSIKQGTLSLTDQSTFDRFSLRDLTLLKKGTLSLSHLGYKQPFDENRLDVSRIKSDLEIDDRNDNWLSNENFIVKRTFLHQGTLDLADGSNQPNFTHFIVNHYTSGGTLLVDTVWNKDSNISGSDILHVLGHIDTSLGATIVKTKTGIFGDIEKTAQEQTSSPVVIAEKDHNGLAFVGKSDTLNAGEAQLVKIGNKYYWTLEALEPKPNKEIRTAASSTYIQMPYTNMELGYSAIDTLAKRRGSTVNPQASAQNGVWGRVVSKYLKVEGKNRLNHRQNQYLAQIGVDLDINTQDSVTKQTGIYATFGYNHLNFSDRFRAENGRIVSDKHTGKGKTKAGLFGLYHSIFWQNESYLDLVGQVGYLRNEYRPREGSKLSQDDMTTLISTEIGQTFHLNENWSLEPQTQLIYQHLYLKDLYDKHLNIQFHNQSGLRGRLGSSLNFRNEAYLFALTTNVWHDFLHNKSVKIGNRDYREDYAQTWLDVGLQFQWNATNNLSFYAHTHLEHSLKSQTRNTYQLGAGVQYVW</sequence>
<evidence type="ECO:0000259" key="2">
    <source>
        <dbReference type="PROSITE" id="PS51208"/>
    </source>
</evidence>
<feature type="signal peptide" evidence="1">
    <location>
        <begin position="1"/>
        <end position="19"/>
    </location>
</feature>
<dbReference type="RefSeq" id="WP_077478504.1">
    <property type="nucleotide sequence ID" value="NZ_MLHL01000046.1"/>
</dbReference>
<dbReference type="SMART" id="SM00869">
    <property type="entry name" value="Autotransporter"/>
    <property type="match status" value="1"/>
</dbReference>
<protein>
    <recommendedName>
        <fullName evidence="2">Autotransporter domain-containing protein</fullName>
    </recommendedName>
</protein>
<dbReference type="AlphaFoldDB" id="A0A1V3IZF5"/>
<dbReference type="InterPro" id="IPR005546">
    <property type="entry name" value="Autotransporte_beta"/>
</dbReference>
<keyword evidence="4" id="KW-1185">Reference proteome</keyword>
<dbReference type="InterPro" id="IPR030895">
    <property type="entry name" value="T5SS_PEPC_rpt"/>
</dbReference>
<dbReference type="OrthoDB" id="6053567at2"/>
<dbReference type="SUPFAM" id="SSF103515">
    <property type="entry name" value="Autotransporter"/>
    <property type="match status" value="1"/>
</dbReference>
<evidence type="ECO:0000313" key="3">
    <source>
        <dbReference type="EMBL" id="OOF47646.1"/>
    </source>
</evidence>
<feature type="domain" description="Autotransporter" evidence="2">
    <location>
        <begin position="547"/>
        <end position="822"/>
    </location>
</feature>
<name>A0A1V3IZF5_9PAST</name>
<gene>
    <name evidence="3" type="ORF">BKK52_08460</name>
</gene>
<dbReference type="NCBIfam" id="TIGR01414">
    <property type="entry name" value="autotrans_barl"/>
    <property type="match status" value="1"/>
</dbReference>
<dbReference type="NCBIfam" id="TIGR04393">
    <property type="entry name" value="rpt_T5SS_PEPC"/>
    <property type="match status" value="1"/>
</dbReference>
<dbReference type="EMBL" id="MLHL01000046">
    <property type="protein sequence ID" value="OOF47646.1"/>
    <property type="molecule type" value="Genomic_DNA"/>
</dbReference>
<dbReference type="Proteomes" id="UP000189161">
    <property type="component" value="Unassembled WGS sequence"/>
</dbReference>
<dbReference type="InterPro" id="IPR006315">
    <property type="entry name" value="OM_autotransptr_brl_dom"/>
</dbReference>
<accession>A0A1V3IZF5</accession>
<dbReference type="GO" id="GO:0019867">
    <property type="term" value="C:outer membrane"/>
    <property type="evidence" value="ECO:0007669"/>
    <property type="project" value="InterPro"/>
</dbReference>
<dbReference type="PROSITE" id="PS51208">
    <property type="entry name" value="AUTOTRANSPORTER"/>
    <property type="match status" value="1"/>
</dbReference>